<dbReference type="UniPathway" id="UPA00262">
    <property type="reaction ID" value="UER00222"/>
</dbReference>
<keyword evidence="8" id="KW-0456">Lyase</keyword>
<accession>G0LF34</accession>
<dbReference type="GO" id="GO:0019354">
    <property type="term" value="P:siroheme biosynthetic process"/>
    <property type="evidence" value="ECO:0007669"/>
    <property type="project" value="UniProtKB-UniPathway"/>
</dbReference>
<keyword evidence="4" id="KW-0520">NAD</keyword>
<evidence type="ECO:0000256" key="2">
    <source>
        <dbReference type="ARBA" id="ARBA00012400"/>
    </source>
</evidence>
<reference evidence="8 9" key="1">
    <citation type="journal article" date="2011" name="PLoS ONE">
        <title>Haloquadratum walsbyi: limited diversity in a global pond.</title>
        <authorList>
            <person name="Dyall-Smith M."/>
            <person name="Pfeiffer F."/>
            <person name="Klee K."/>
            <person name="Palm P."/>
            <person name="Gross K."/>
            <person name="Schuster S.C."/>
            <person name="Rampp M."/>
            <person name="Oesterhelt D."/>
        </authorList>
    </citation>
    <scope>NUCLEOTIDE SEQUENCE [LARGE SCALE GENOMIC DNA]</scope>
    <source>
        <strain evidence="9">DSM 16854 / JCM 12705 / C23</strain>
    </source>
</reference>
<keyword evidence="3 8" id="KW-0560">Oxidoreductase</keyword>
<organism evidence="8 9">
    <name type="scientific">Haloquadratum walsbyi (strain DSM 16854 / JCM 12705 / C23)</name>
    <dbReference type="NCBI Taxonomy" id="768065"/>
    <lineage>
        <taxon>Archaea</taxon>
        <taxon>Methanobacteriati</taxon>
        <taxon>Methanobacteriota</taxon>
        <taxon>Stenosarchaea group</taxon>
        <taxon>Halobacteria</taxon>
        <taxon>Halobacteriales</taxon>
        <taxon>Haloferacaceae</taxon>
        <taxon>Haloquadratum</taxon>
    </lineage>
</organism>
<comment type="pathway">
    <text evidence="1">Porphyrin-containing compound metabolism; siroheme biosynthesis; sirohydrochlorin from precorrin-2: step 1/1.</text>
</comment>
<protein>
    <recommendedName>
        <fullName evidence="2">precorrin-2 dehydrogenase</fullName>
        <ecNumber evidence="2">1.3.1.76</ecNumber>
    </recommendedName>
</protein>
<dbReference type="GeneID" id="12448739"/>
<name>G0LF34_HALWC</name>
<dbReference type="GO" id="GO:0004325">
    <property type="term" value="F:ferrochelatase activity"/>
    <property type="evidence" value="ECO:0007669"/>
    <property type="project" value="InterPro"/>
</dbReference>
<dbReference type="AlphaFoldDB" id="G0LF34"/>
<sequence length="223" mass="24288">MIPLYHDFTEEKVMIFGGGPVGARKARRFSSEAHVIVISPTFSKDSFGTASLVRAAPSPSDVHEWVTRADPTLIIAATGNDELNNSIADIAHDNELLLNRADRSKANSKENRALSTAYEVMTPATVEDGPIQVAVSTGGRSPALAKYLREQIETDIESAGAMATLTADLRAELRGRECSPSERRDAIRSVVRDPDVWKGLRTGENNARQEATRVIRNTMGGER</sequence>
<dbReference type="HOGENOM" id="CLU_011276_8_1_2"/>
<gene>
    <name evidence="8" type="primary">sirC</name>
    <name evidence="8" type="ordered locus">Hqrw_3864</name>
</gene>
<dbReference type="RefSeq" id="WP_011572534.1">
    <property type="nucleotide sequence ID" value="NC_017459.1"/>
</dbReference>
<evidence type="ECO:0000259" key="7">
    <source>
        <dbReference type="Pfam" id="PF14824"/>
    </source>
</evidence>
<feature type="domain" description="Siroheme synthase central" evidence="7">
    <location>
        <begin position="128"/>
        <end position="153"/>
    </location>
</feature>
<comment type="catalytic activity">
    <reaction evidence="6">
        <text>precorrin-2 + NAD(+) = sirohydrochlorin + NADH + 2 H(+)</text>
        <dbReference type="Rhea" id="RHEA:15613"/>
        <dbReference type="ChEBI" id="CHEBI:15378"/>
        <dbReference type="ChEBI" id="CHEBI:57540"/>
        <dbReference type="ChEBI" id="CHEBI:57945"/>
        <dbReference type="ChEBI" id="CHEBI:58351"/>
        <dbReference type="ChEBI" id="CHEBI:58827"/>
        <dbReference type="EC" id="1.3.1.76"/>
    </reaction>
</comment>
<dbReference type="PANTHER" id="PTHR35330">
    <property type="entry name" value="SIROHEME BIOSYNTHESIS PROTEIN MET8"/>
    <property type="match status" value="1"/>
</dbReference>
<dbReference type="SUPFAM" id="SSF75615">
    <property type="entry name" value="Siroheme synthase middle domains-like"/>
    <property type="match status" value="1"/>
</dbReference>
<dbReference type="InterPro" id="IPR006367">
    <property type="entry name" value="Sirohaem_synthase_N"/>
</dbReference>
<dbReference type="NCBIfam" id="TIGR01470">
    <property type="entry name" value="cysG_Nterm"/>
    <property type="match status" value="1"/>
</dbReference>
<dbReference type="Gene3D" id="3.30.160.110">
    <property type="entry name" value="Siroheme synthase, domain 2"/>
    <property type="match status" value="1"/>
</dbReference>
<evidence type="ECO:0000256" key="4">
    <source>
        <dbReference type="ARBA" id="ARBA00023027"/>
    </source>
</evidence>
<evidence type="ECO:0000313" key="8">
    <source>
        <dbReference type="EMBL" id="CCC41597.1"/>
    </source>
</evidence>
<dbReference type="EMBL" id="FR746099">
    <property type="protein sequence ID" value="CCC41597.1"/>
    <property type="molecule type" value="Genomic_DNA"/>
</dbReference>
<dbReference type="SUPFAM" id="SSF51735">
    <property type="entry name" value="NAD(P)-binding Rossmann-fold domains"/>
    <property type="match status" value="1"/>
</dbReference>
<evidence type="ECO:0000256" key="6">
    <source>
        <dbReference type="ARBA" id="ARBA00047561"/>
    </source>
</evidence>
<evidence type="ECO:0000256" key="5">
    <source>
        <dbReference type="ARBA" id="ARBA00023244"/>
    </source>
</evidence>
<dbReference type="Pfam" id="PF13241">
    <property type="entry name" value="NAD_binding_7"/>
    <property type="match status" value="1"/>
</dbReference>
<dbReference type="InterPro" id="IPR036291">
    <property type="entry name" value="NAD(P)-bd_dom_sf"/>
</dbReference>
<dbReference type="InterPro" id="IPR028161">
    <property type="entry name" value="Met8-like"/>
</dbReference>
<dbReference type="InterPro" id="IPR028281">
    <property type="entry name" value="Sirohaem_synthase_central"/>
</dbReference>
<keyword evidence="5" id="KW-0627">Porphyrin biosynthesis</keyword>
<evidence type="ECO:0000256" key="1">
    <source>
        <dbReference type="ARBA" id="ARBA00005010"/>
    </source>
</evidence>
<dbReference type="PANTHER" id="PTHR35330:SF1">
    <property type="entry name" value="SIROHEME BIOSYNTHESIS PROTEIN MET8"/>
    <property type="match status" value="1"/>
</dbReference>
<dbReference type="Proteomes" id="UP000007954">
    <property type="component" value="Chromosome"/>
</dbReference>
<evidence type="ECO:0000256" key="3">
    <source>
        <dbReference type="ARBA" id="ARBA00023002"/>
    </source>
</evidence>
<dbReference type="Gene3D" id="3.40.50.720">
    <property type="entry name" value="NAD(P)-binding Rossmann-like Domain"/>
    <property type="match status" value="1"/>
</dbReference>
<dbReference type="Pfam" id="PF14824">
    <property type="entry name" value="Sirohm_synth_M"/>
    <property type="match status" value="1"/>
</dbReference>
<proteinExistence type="predicted"/>
<dbReference type="KEGG" id="hwc:Hqrw_3864"/>
<evidence type="ECO:0000313" key="9">
    <source>
        <dbReference type="Proteomes" id="UP000007954"/>
    </source>
</evidence>
<dbReference type="OrthoDB" id="10510at2157"/>
<dbReference type="EC" id="1.3.1.76" evidence="2"/>
<dbReference type="GO" id="GO:0043115">
    <property type="term" value="F:precorrin-2 dehydrogenase activity"/>
    <property type="evidence" value="ECO:0007669"/>
    <property type="project" value="UniProtKB-EC"/>
</dbReference>